<dbReference type="GO" id="GO:0008932">
    <property type="term" value="F:lytic endotransglycosylase activity"/>
    <property type="evidence" value="ECO:0007669"/>
    <property type="project" value="UniProtKB-UniRule"/>
</dbReference>
<keyword evidence="6 7" id="KW-0961">Cell wall biogenesis/degradation</keyword>
<dbReference type="EMBL" id="JMSZ01000021">
    <property type="protein sequence ID" value="KDE40033.1"/>
    <property type="molecule type" value="Genomic_DNA"/>
</dbReference>
<keyword evidence="3 7" id="KW-1133">Transmembrane helix</keyword>
<dbReference type="PANTHER" id="PTHR30518">
    <property type="entry name" value="ENDOLYTIC MUREIN TRANSGLYCOSYLASE"/>
    <property type="match status" value="1"/>
</dbReference>
<dbReference type="Gene3D" id="3.30.1490.480">
    <property type="entry name" value="Endolytic murein transglycosylase"/>
    <property type="match status" value="1"/>
</dbReference>
<feature type="region of interest" description="Disordered" evidence="8">
    <location>
        <begin position="325"/>
        <end position="349"/>
    </location>
</feature>
<keyword evidence="2 7" id="KW-0812">Transmembrane</keyword>
<keyword evidence="10" id="KW-1185">Reference proteome</keyword>
<keyword evidence="1 7" id="KW-1003">Cell membrane</keyword>
<dbReference type="Pfam" id="PF02618">
    <property type="entry name" value="YceG"/>
    <property type="match status" value="1"/>
</dbReference>
<evidence type="ECO:0000256" key="7">
    <source>
        <dbReference type="HAMAP-Rule" id="MF_02065"/>
    </source>
</evidence>
<dbReference type="GO" id="GO:0071555">
    <property type="term" value="P:cell wall organization"/>
    <property type="evidence" value="ECO:0007669"/>
    <property type="project" value="UniProtKB-KW"/>
</dbReference>
<proteinExistence type="inferred from homology"/>
<dbReference type="CDD" id="cd08010">
    <property type="entry name" value="MltG_like"/>
    <property type="match status" value="1"/>
</dbReference>
<keyword evidence="5 7" id="KW-0456">Lyase</keyword>
<dbReference type="InterPro" id="IPR003770">
    <property type="entry name" value="MLTG-like"/>
</dbReference>
<evidence type="ECO:0000256" key="5">
    <source>
        <dbReference type="ARBA" id="ARBA00023239"/>
    </source>
</evidence>
<accession>A0A063Y153</accession>
<comment type="function">
    <text evidence="7">Functions as a peptidoglycan terminase that cleaves nascent peptidoglycan strands endolytically to terminate their elongation.</text>
</comment>
<dbReference type="HAMAP" id="MF_02065">
    <property type="entry name" value="MltG"/>
    <property type="match status" value="1"/>
</dbReference>
<evidence type="ECO:0000256" key="6">
    <source>
        <dbReference type="ARBA" id="ARBA00023316"/>
    </source>
</evidence>
<dbReference type="Gene3D" id="3.30.160.60">
    <property type="entry name" value="Classic Zinc Finger"/>
    <property type="match status" value="1"/>
</dbReference>
<feature type="site" description="Important for catalytic activity" evidence="7">
    <location>
        <position position="219"/>
    </location>
</feature>
<dbReference type="RefSeq" id="WP_036546258.1">
    <property type="nucleotide sequence ID" value="NZ_JMSZ01000021.1"/>
</dbReference>
<keyword evidence="7" id="KW-0997">Cell inner membrane</keyword>
<gene>
    <name evidence="7" type="primary">mltG</name>
    <name evidence="9" type="ORF">ADINL_1670</name>
</gene>
<sequence length="349" mass="39514">MLKKIVLLFLLTLVLAAAAAWYLFTDMERQLHEPLPLEETAVILVAPGTSFQQLMRRFERDGWLKQADFMRLYSRLYPEITAIRAGEYGIAPGSSLMDVVQQMNRGEVIAHRFTLIEGHTFRQVLAALHADDRIQPTLKDKTEAEIMALIAGDADQPAEGMFLAETYQFNRGASDVDLLRRAHQDLQAFLEAQWQARDESLPYKSAYEALIMASIIERETGVPDERSRIAGVFVRRLNIGMRLQTDPTVIYGMGERYTGRITRADLQRPTPWNTYTIDGLPPTPIAMVGREAIVAAFSPLEGDELYFVARGDGTHHFSRTLREHNNAVNRYQRNRRSDYRSSPAPGNGS</sequence>
<dbReference type="NCBIfam" id="TIGR00247">
    <property type="entry name" value="endolytic transglycosylase MltG"/>
    <property type="match status" value="1"/>
</dbReference>
<dbReference type="PANTHER" id="PTHR30518:SF2">
    <property type="entry name" value="ENDOLYTIC MUREIN TRANSGLYCOSYLASE"/>
    <property type="match status" value="1"/>
</dbReference>
<evidence type="ECO:0000256" key="8">
    <source>
        <dbReference type="SAM" id="MobiDB-lite"/>
    </source>
</evidence>
<organism evidence="9 10">
    <name type="scientific">Nitrincola lacisaponensis</name>
    <dbReference type="NCBI Taxonomy" id="267850"/>
    <lineage>
        <taxon>Bacteria</taxon>
        <taxon>Pseudomonadati</taxon>
        <taxon>Pseudomonadota</taxon>
        <taxon>Gammaproteobacteria</taxon>
        <taxon>Oceanospirillales</taxon>
        <taxon>Oceanospirillaceae</taxon>
        <taxon>Nitrincola</taxon>
    </lineage>
</organism>
<evidence type="ECO:0000313" key="9">
    <source>
        <dbReference type="EMBL" id="KDE40033.1"/>
    </source>
</evidence>
<evidence type="ECO:0000256" key="4">
    <source>
        <dbReference type="ARBA" id="ARBA00023136"/>
    </source>
</evidence>
<dbReference type="PATRIC" id="fig|267850.7.peg.1648"/>
<comment type="caution">
    <text evidence="9">The sequence shown here is derived from an EMBL/GenBank/DDBJ whole genome shotgun (WGS) entry which is preliminary data.</text>
</comment>
<dbReference type="EC" id="4.2.2.29" evidence="7"/>
<comment type="similarity">
    <text evidence="7">Belongs to the transglycosylase MltG family.</text>
</comment>
<reference evidence="9 10" key="1">
    <citation type="journal article" date="2005" name="Int. J. Syst. Evol. Microbiol.">
        <title>Nitrincola lacisaponensis gen. nov., sp. nov., a novel alkaliphilic bacterium isolated from an alkaline, saline lake.</title>
        <authorList>
            <person name="Dimitriu P.A."/>
            <person name="Shukla S.K."/>
            <person name="Conradt J."/>
            <person name="Marquez M.C."/>
            <person name="Ventosa A."/>
            <person name="Maglia A."/>
            <person name="Peyton B.M."/>
            <person name="Pinkart H.C."/>
            <person name="Mormile M.R."/>
        </authorList>
    </citation>
    <scope>NUCLEOTIDE SEQUENCE [LARGE SCALE GENOMIC DNA]</scope>
    <source>
        <strain evidence="9 10">4CA</strain>
    </source>
</reference>
<dbReference type="OrthoDB" id="9814591at2"/>
<dbReference type="GO" id="GO:0009252">
    <property type="term" value="P:peptidoglycan biosynthetic process"/>
    <property type="evidence" value="ECO:0007669"/>
    <property type="project" value="UniProtKB-UniRule"/>
</dbReference>
<dbReference type="Proteomes" id="UP000027318">
    <property type="component" value="Unassembled WGS sequence"/>
</dbReference>
<protein>
    <recommendedName>
        <fullName evidence="7">Endolytic murein transglycosylase</fullName>
        <ecNumber evidence="7">4.2.2.29</ecNumber>
    </recommendedName>
    <alternativeName>
        <fullName evidence="7">Peptidoglycan lytic transglycosylase</fullName>
    </alternativeName>
    <alternativeName>
        <fullName evidence="7">Peptidoglycan polymerization terminase</fullName>
    </alternativeName>
</protein>
<evidence type="ECO:0000313" key="10">
    <source>
        <dbReference type="Proteomes" id="UP000027318"/>
    </source>
</evidence>
<evidence type="ECO:0000256" key="2">
    <source>
        <dbReference type="ARBA" id="ARBA00022692"/>
    </source>
</evidence>
<name>A0A063Y153_9GAMM</name>
<evidence type="ECO:0000256" key="1">
    <source>
        <dbReference type="ARBA" id="ARBA00022475"/>
    </source>
</evidence>
<dbReference type="GO" id="GO:0005886">
    <property type="term" value="C:plasma membrane"/>
    <property type="evidence" value="ECO:0007669"/>
    <property type="project" value="UniProtKB-UniRule"/>
</dbReference>
<keyword evidence="4 7" id="KW-0472">Membrane</keyword>
<dbReference type="AlphaFoldDB" id="A0A063Y153"/>
<dbReference type="STRING" id="267850.ADINL_1670"/>
<comment type="catalytic activity">
    <reaction evidence="7">
        <text>a peptidoglycan chain = a peptidoglycan chain with N-acetyl-1,6-anhydromuramyl-[peptide] at the reducing end + a peptidoglycan chain with N-acetylglucosamine at the non-reducing end.</text>
        <dbReference type="EC" id="4.2.2.29"/>
    </reaction>
</comment>
<evidence type="ECO:0000256" key="3">
    <source>
        <dbReference type="ARBA" id="ARBA00022989"/>
    </source>
</evidence>